<evidence type="ECO:0000313" key="2">
    <source>
        <dbReference type="EnsemblPlants" id="KQL02089"/>
    </source>
</evidence>
<protein>
    <submittedName>
        <fullName evidence="2">Uncharacterized protein</fullName>
    </submittedName>
</protein>
<keyword evidence="3" id="KW-1185">Reference proteome</keyword>
<dbReference type="HOGENOM" id="CLU_3300340_0_0_1"/>
<dbReference type="InParanoid" id="K3YNQ2"/>
<keyword evidence="1" id="KW-1133">Transmembrane helix</keyword>
<evidence type="ECO:0000256" key="1">
    <source>
        <dbReference type="SAM" id="Phobius"/>
    </source>
</evidence>
<accession>K3YNQ2</accession>
<dbReference type="AlphaFoldDB" id="K3YNQ2"/>
<sequence length="40" mass="4638">MRNSLAQFTSKASQYIFFNHIIFATGNLVWIAEALEEKFT</sequence>
<reference evidence="3" key="1">
    <citation type="journal article" date="2012" name="Nat. Biotechnol.">
        <title>Reference genome sequence of the model plant Setaria.</title>
        <authorList>
            <person name="Bennetzen J.L."/>
            <person name="Schmutz J."/>
            <person name="Wang H."/>
            <person name="Percifield R."/>
            <person name="Hawkins J."/>
            <person name="Pontaroli A.C."/>
            <person name="Estep M."/>
            <person name="Feng L."/>
            <person name="Vaughn J.N."/>
            <person name="Grimwood J."/>
            <person name="Jenkins J."/>
            <person name="Barry K."/>
            <person name="Lindquist E."/>
            <person name="Hellsten U."/>
            <person name="Deshpande S."/>
            <person name="Wang X."/>
            <person name="Wu X."/>
            <person name="Mitros T."/>
            <person name="Triplett J."/>
            <person name="Yang X."/>
            <person name="Ye C.Y."/>
            <person name="Mauro-Herrera M."/>
            <person name="Wang L."/>
            <person name="Li P."/>
            <person name="Sharma M."/>
            <person name="Sharma R."/>
            <person name="Ronald P.C."/>
            <person name="Panaud O."/>
            <person name="Kellogg E.A."/>
            <person name="Brutnell T.P."/>
            <person name="Doust A.N."/>
            <person name="Tuskan G.A."/>
            <person name="Rokhsar D."/>
            <person name="Devos K.M."/>
        </authorList>
    </citation>
    <scope>NUCLEOTIDE SEQUENCE [LARGE SCALE GENOMIC DNA]</scope>
    <source>
        <strain evidence="3">cv. Yugu1</strain>
    </source>
</reference>
<evidence type="ECO:0000313" key="3">
    <source>
        <dbReference type="Proteomes" id="UP000004995"/>
    </source>
</evidence>
<dbReference type="EnsemblPlants" id="KQL02089">
    <property type="protein sequence ID" value="KQL02089"/>
    <property type="gene ID" value="SETIT_015894mg"/>
</dbReference>
<keyword evidence="1" id="KW-0472">Membrane</keyword>
<dbReference type="Gramene" id="KQL02089">
    <property type="protein sequence ID" value="KQL02089"/>
    <property type="gene ID" value="SETIT_015894mg"/>
</dbReference>
<proteinExistence type="predicted"/>
<organism evidence="2 3">
    <name type="scientific">Setaria italica</name>
    <name type="common">Foxtail millet</name>
    <name type="synonym">Panicum italicum</name>
    <dbReference type="NCBI Taxonomy" id="4555"/>
    <lineage>
        <taxon>Eukaryota</taxon>
        <taxon>Viridiplantae</taxon>
        <taxon>Streptophyta</taxon>
        <taxon>Embryophyta</taxon>
        <taxon>Tracheophyta</taxon>
        <taxon>Spermatophyta</taxon>
        <taxon>Magnoliopsida</taxon>
        <taxon>Liliopsida</taxon>
        <taxon>Poales</taxon>
        <taxon>Poaceae</taxon>
        <taxon>PACMAD clade</taxon>
        <taxon>Panicoideae</taxon>
        <taxon>Panicodae</taxon>
        <taxon>Paniceae</taxon>
        <taxon>Cenchrinae</taxon>
        <taxon>Setaria</taxon>
    </lineage>
</organism>
<dbReference type="EMBL" id="AGNK02003915">
    <property type="status" value="NOT_ANNOTATED_CDS"/>
    <property type="molecule type" value="Genomic_DNA"/>
</dbReference>
<keyword evidence="1" id="KW-0812">Transmembrane</keyword>
<name>K3YNQ2_SETIT</name>
<feature type="transmembrane region" description="Helical" evidence="1">
    <location>
        <begin position="12"/>
        <end position="32"/>
    </location>
</feature>
<dbReference type="Proteomes" id="UP000004995">
    <property type="component" value="Unassembled WGS sequence"/>
</dbReference>
<reference evidence="2" key="2">
    <citation type="submission" date="2018-08" db="UniProtKB">
        <authorList>
            <consortium name="EnsemblPlants"/>
        </authorList>
    </citation>
    <scope>IDENTIFICATION</scope>
    <source>
        <strain evidence="2">Yugu1</strain>
    </source>
</reference>